<comment type="caution">
    <text evidence="2">The sequence shown here is derived from an EMBL/GenBank/DDBJ whole genome shotgun (WGS) entry which is preliminary data.</text>
</comment>
<gene>
    <name evidence="2" type="ORF">GDO81_020207</name>
</gene>
<sequence>MSSPFILPVGEDTGITVRVIGHRILGRVTAAALLSEEVSTTTGWLRRPCDRAQTMAPAAEPHVQGDRAGGHLSPPGG</sequence>
<proteinExistence type="predicted"/>
<reference evidence="2" key="1">
    <citation type="thesis" date="2020" institute="ProQuest LLC" country="789 East Eisenhower Parkway, Ann Arbor, MI, USA">
        <title>Comparative Genomics and Chromosome Evolution.</title>
        <authorList>
            <person name="Mudd A.B."/>
        </authorList>
    </citation>
    <scope>NUCLEOTIDE SEQUENCE</scope>
    <source>
        <strain evidence="2">237g6f4</strain>
        <tissue evidence="2">Blood</tissue>
    </source>
</reference>
<evidence type="ECO:0000256" key="1">
    <source>
        <dbReference type="SAM" id="MobiDB-lite"/>
    </source>
</evidence>
<accession>A0AAV6ZEL8</accession>
<dbReference type="AlphaFoldDB" id="A0AAV6ZEL8"/>
<organism evidence="2 3">
    <name type="scientific">Engystomops pustulosus</name>
    <name type="common">Tungara frog</name>
    <name type="synonym">Physalaemus pustulosus</name>
    <dbReference type="NCBI Taxonomy" id="76066"/>
    <lineage>
        <taxon>Eukaryota</taxon>
        <taxon>Metazoa</taxon>
        <taxon>Chordata</taxon>
        <taxon>Craniata</taxon>
        <taxon>Vertebrata</taxon>
        <taxon>Euteleostomi</taxon>
        <taxon>Amphibia</taxon>
        <taxon>Batrachia</taxon>
        <taxon>Anura</taxon>
        <taxon>Neobatrachia</taxon>
        <taxon>Hyloidea</taxon>
        <taxon>Leptodactylidae</taxon>
        <taxon>Leiuperinae</taxon>
        <taxon>Engystomops</taxon>
    </lineage>
</organism>
<dbReference type="EMBL" id="WNYA01001398">
    <property type="protein sequence ID" value="KAG8545849.1"/>
    <property type="molecule type" value="Genomic_DNA"/>
</dbReference>
<evidence type="ECO:0000313" key="2">
    <source>
        <dbReference type="EMBL" id="KAG8545849.1"/>
    </source>
</evidence>
<keyword evidence="3" id="KW-1185">Reference proteome</keyword>
<name>A0AAV6ZEL8_ENGPU</name>
<protein>
    <submittedName>
        <fullName evidence="2">Uncharacterized protein</fullName>
    </submittedName>
</protein>
<feature type="region of interest" description="Disordered" evidence="1">
    <location>
        <begin position="54"/>
        <end position="77"/>
    </location>
</feature>
<evidence type="ECO:0000313" key="3">
    <source>
        <dbReference type="Proteomes" id="UP000824782"/>
    </source>
</evidence>
<dbReference type="Proteomes" id="UP000824782">
    <property type="component" value="Unassembled WGS sequence"/>
</dbReference>